<feature type="repeat" description="PPR" evidence="1">
    <location>
        <begin position="600"/>
        <end position="634"/>
    </location>
</feature>
<dbReference type="GO" id="GO:0005759">
    <property type="term" value="C:mitochondrial matrix"/>
    <property type="evidence" value="ECO:0007669"/>
    <property type="project" value="TreeGrafter"/>
</dbReference>
<organism evidence="3 4">
    <name type="scientific">Petromyzon marinus</name>
    <name type="common">Sea lamprey</name>
    <dbReference type="NCBI Taxonomy" id="7757"/>
    <lineage>
        <taxon>Eukaryota</taxon>
        <taxon>Metazoa</taxon>
        <taxon>Chordata</taxon>
        <taxon>Craniata</taxon>
        <taxon>Vertebrata</taxon>
        <taxon>Cyclostomata</taxon>
        <taxon>Hyperoartia</taxon>
        <taxon>Petromyzontiformes</taxon>
        <taxon>Petromyzontidae</taxon>
        <taxon>Petromyzon</taxon>
    </lineage>
</organism>
<proteinExistence type="predicted"/>
<feature type="repeat" description="PPR" evidence="1">
    <location>
        <begin position="288"/>
        <end position="322"/>
    </location>
</feature>
<dbReference type="PANTHER" id="PTHR24014">
    <property type="entry name" value="2-OXOGLUTARATE AND IRON-DEPENDENT OXYGENASE DOMAIN-CONTAINING PROTEIN 2"/>
    <property type="match status" value="1"/>
</dbReference>
<dbReference type="GO" id="GO:0042780">
    <property type="term" value="P:tRNA 3'-end processing"/>
    <property type="evidence" value="ECO:0007669"/>
    <property type="project" value="TreeGrafter"/>
</dbReference>
<dbReference type="KEGG" id="pmrn:116955595"/>
<keyword evidence="3" id="KW-1185">Reference proteome</keyword>
<dbReference type="RefSeq" id="XP_032832639.1">
    <property type="nucleotide sequence ID" value="XM_032976748.1"/>
</dbReference>
<sequence>MESILVACTRNRFFAIPKRSIRFTSLELSLHAQRERHSAHSLTHTQGGREDTTTTSLAMLTAAVARCSRRGPLGSLASLGRALAAGQVRREAGCGRPGPGCGWESRRAASASSWERGERTESAAMEDAEEEKKRLGNLSSRFAARSFFRKSAATHEEEDGEEEEEERVRGGRRDTAYWFHVQCKRLARSGQLEEALRLFEETGLKQQRLQPEEFNFTVLIGACARAGLTRRAFRLYNDMKKRGLTPSSHTYTALFNACAECGRPEQGLALAEKLWAELQQKFGRADTHLFTYHALLKVYARYGSLAPAINVLKEMVGNGVVPTSTTLSFLLEAARRDPSEGFRHALQLWRWMERVGVAPNLHNYSFLLSVARQCDIGDPAVATALLLNDSSESKNIRSLPVRSQTGAKRRTSTSAAVASVQDLQGRLFNSQRACSHPDSVRQDKSTRGAHEWQLTHEHTPQTRTDQLSTSCASRERAHVEECPEQMAIAQRHSEQIPQHSTSLALLPESPGSHLELPGNLLEPGRRSTKGHVLSLRAAPDPADRLALLGGVAGVLGALRRHGLAPNVLIFTQLAMLLPADQFDQDERLLQEAKACGVEPDVTLYNVLVGRRSRAGDLAAARALVGELVREGLSPDMHTYSALAAGCQREEDGVQLLRDMRTSGLTPNSHVCGVLISVAIRRLDYSYLTAVLKEMARSHIAASPAILRQLDFAARYPPGYDHYSASNAYLDKIDGFRGFYQLWLKRTSAVDDTAQVR</sequence>
<evidence type="ECO:0000256" key="2">
    <source>
        <dbReference type="SAM" id="MobiDB-lite"/>
    </source>
</evidence>
<accession>A0AAJ7XFB8</accession>
<dbReference type="PROSITE" id="PS51375">
    <property type="entry name" value="PPR"/>
    <property type="match status" value="3"/>
</dbReference>
<dbReference type="Pfam" id="PF13041">
    <property type="entry name" value="PPR_2"/>
    <property type="match status" value="1"/>
</dbReference>
<feature type="repeat" description="PPR" evidence="1">
    <location>
        <begin position="212"/>
        <end position="246"/>
    </location>
</feature>
<dbReference type="NCBIfam" id="TIGR00756">
    <property type="entry name" value="PPR"/>
    <property type="match status" value="2"/>
</dbReference>
<evidence type="ECO:0000313" key="3">
    <source>
        <dbReference type="Proteomes" id="UP001318040"/>
    </source>
</evidence>
<dbReference type="PANTHER" id="PTHR24014:SF6">
    <property type="entry name" value="PENTATRICOPEPTIDE REPEAT-CONTAINING PROTEIN 1, MITOCHONDRIAL"/>
    <property type="match status" value="1"/>
</dbReference>
<dbReference type="CTD" id="26024"/>
<reference evidence="4" key="1">
    <citation type="submission" date="2025-08" db="UniProtKB">
        <authorList>
            <consortium name="RefSeq"/>
        </authorList>
    </citation>
    <scope>IDENTIFICATION</scope>
    <source>
        <tissue evidence="4">Sperm</tissue>
    </source>
</reference>
<dbReference type="AlphaFoldDB" id="A0AAJ7XFB8"/>
<feature type="compositionally biased region" description="Basic and acidic residues" evidence="2">
    <location>
        <begin position="438"/>
        <end position="460"/>
    </location>
</feature>
<feature type="region of interest" description="Disordered" evidence="2">
    <location>
        <begin position="431"/>
        <end position="467"/>
    </location>
</feature>
<gene>
    <name evidence="4" type="primary">LOC116955595</name>
</gene>
<evidence type="ECO:0000256" key="1">
    <source>
        <dbReference type="PROSITE-ProRule" id="PRU00708"/>
    </source>
</evidence>
<dbReference type="Pfam" id="PF01535">
    <property type="entry name" value="PPR"/>
    <property type="match status" value="1"/>
</dbReference>
<feature type="region of interest" description="Disordered" evidence="2">
    <location>
        <begin position="94"/>
        <end position="131"/>
    </location>
</feature>
<dbReference type="Pfam" id="PF13812">
    <property type="entry name" value="PPR_3"/>
    <property type="match status" value="2"/>
</dbReference>
<dbReference type="InterPro" id="IPR011990">
    <property type="entry name" value="TPR-like_helical_dom_sf"/>
</dbReference>
<dbReference type="Proteomes" id="UP001318040">
    <property type="component" value="Chromosome 3"/>
</dbReference>
<dbReference type="GO" id="GO:0000049">
    <property type="term" value="F:tRNA binding"/>
    <property type="evidence" value="ECO:0007669"/>
    <property type="project" value="TreeGrafter"/>
</dbReference>
<name>A0AAJ7XFB8_PETMA</name>
<dbReference type="InterPro" id="IPR002885">
    <property type="entry name" value="PPR_rpt"/>
</dbReference>
<protein>
    <submittedName>
        <fullName evidence="4">Pentatricopeptide repeat-containing protein 1, mitochondrial-like</fullName>
    </submittedName>
</protein>
<evidence type="ECO:0000313" key="4">
    <source>
        <dbReference type="RefSeq" id="XP_032832639.1"/>
    </source>
</evidence>
<dbReference type="Gene3D" id="1.25.40.10">
    <property type="entry name" value="Tetratricopeptide repeat domain"/>
    <property type="match status" value="2"/>
</dbReference>